<dbReference type="HOGENOM" id="CLU_000604_1_11_3"/>
<dbReference type="InterPro" id="IPR027417">
    <property type="entry name" value="P-loop_NTPase"/>
</dbReference>
<dbReference type="GO" id="GO:0005524">
    <property type="term" value="F:ATP binding"/>
    <property type="evidence" value="ECO:0007669"/>
    <property type="project" value="UniProtKB-KW"/>
</dbReference>
<dbReference type="RefSeq" id="WP_008181125.1">
    <property type="nucleotide sequence ID" value="NZ_GL890840.1"/>
</dbReference>
<evidence type="ECO:0000256" key="4">
    <source>
        <dbReference type="ARBA" id="ARBA00022840"/>
    </source>
</evidence>
<evidence type="ECO:0000256" key="1">
    <source>
        <dbReference type="ARBA" id="ARBA00005417"/>
    </source>
</evidence>
<dbReference type="InterPro" id="IPR003439">
    <property type="entry name" value="ABC_transporter-like_ATP-bd"/>
</dbReference>
<accession>F4XMZ6</accession>
<reference evidence="8" key="1">
    <citation type="journal article" date="2011" name="Proc. Natl. Acad. Sci. U.S.A.">
        <title>Genomic insights into the physiology and ecology of the marine filamentous cyanobacterium Lyngbya majuscula.</title>
        <authorList>
            <person name="Jones A.C."/>
            <person name="Monroe E.A."/>
            <person name="Podell S."/>
            <person name="Hess W.R."/>
            <person name="Klages S."/>
            <person name="Esquenazi E."/>
            <person name="Niessen S."/>
            <person name="Hoover H."/>
            <person name="Rothmann M."/>
            <person name="Lasken R.S."/>
            <person name="Yates J.R.III."/>
            <person name="Reinhardt R."/>
            <person name="Kube M."/>
            <person name="Burkart M.D."/>
            <person name="Allen E.E."/>
            <person name="Dorrestein P.C."/>
            <person name="Gerwick W.H."/>
            <person name="Gerwick L."/>
        </authorList>
    </citation>
    <scope>NUCLEOTIDE SEQUENCE [LARGE SCALE GENOMIC DNA]</scope>
    <source>
        <strain evidence="8">3L</strain>
    </source>
</reference>
<proteinExistence type="inferred from homology"/>
<evidence type="ECO:0000313" key="8">
    <source>
        <dbReference type="Proteomes" id="UP000003959"/>
    </source>
</evidence>
<dbReference type="OrthoDB" id="9806726at2"/>
<evidence type="ECO:0000256" key="3">
    <source>
        <dbReference type="ARBA" id="ARBA00022741"/>
    </source>
</evidence>
<dbReference type="AlphaFoldDB" id="F4XMZ6"/>
<name>F4XMZ6_9CYAN</name>
<dbReference type="SUPFAM" id="SSF52540">
    <property type="entry name" value="P-loop containing nucleoside triphosphate hydrolases"/>
    <property type="match status" value="1"/>
</dbReference>
<dbReference type="InterPro" id="IPR017871">
    <property type="entry name" value="ABC_transporter-like_CS"/>
</dbReference>
<dbReference type="FunFam" id="3.40.50.300:FF:000134">
    <property type="entry name" value="Iron-enterobactin ABC transporter ATP-binding protein"/>
    <property type="match status" value="1"/>
</dbReference>
<dbReference type="InterPro" id="IPR050153">
    <property type="entry name" value="Metal_Ion_Import_ABC"/>
</dbReference>
<dbReference type="Pfam" id="PF00005">
    <property type="entry name" value="ABC_tran"/>
    <property type="match status" value="1"/>
</dbReference>
<dbReference type="GO" id="GO:0016887">
    <property type="term" value="F:ATP hydrolysis activity"/>
    <property type="evidence" value="ECO:0007669"/>
    <property type="project" value="InterPro"/>
</dbReference>
<feature type="region of interest" description="Disordered" evidence="5">
    <location>
        <begin position="1"/>
        <end position="20"/>
    </location>
</feature>
<dbReference type="InterPro" id="IPR003593">
    <property type="entry name" value="AAA+_ATPase"/>
</dbReference>
<dbReference type="PROSITE" id="PS00211">
    <property type="entry name" value="ABC_TRANSPORTER_1"/>
    <property type="match status" value="1"/>
</dbReference>
<protein>
    <submittedName>
        <fullName evidence="7">ABC-type Mn/Zn transport system, ATPase component</fullName>
    </submittedName>
</protein>
<evidence type="ECO:0000256" key="2">
    <source>
        <dbReference type="ARBA" id="ARBA00022448"/>
    </source>
</evidence>
<gene>
    <name evidence="7" type="ORF">LYNGBM3L_20790</name>
</gene>
<dbReference type="EMBL" id="GL890840">
    <property type="protein sequence ID" value="EGJ34055.1"/>
    <property type="molecule type" value="Genomic_DNA"/>
</dbReference>
<organism evidence="7 8">
    <name type="scientific">Moorena producens 3L</name>
    <dbReference type="NCBI Taxonomy" id="489825"/>
    <lineage>
        <taxon>Bacteria</taxon>
        <taxon>Bacillati</taxon>
        <taxon>Cyanobacteriota</taxon>
        <taxon>Cyanophyceae</taxon>
        <taxon>Coleofasciculales</taxon>
        <taxon>Coleofasciculaceae</taxon>
        <taxon>Moorena</taxon>
    </lineage>
</organism>
<keyword evidence="8" id="KW-1185">Reference proteome</keyword>
<dbReference type="PROSITE" id="PS50893">
    <property type="entry name" value="ABC_TRANSPORTER_2"/>
    <property type="match status" value="1"/>
</dbReference>
<sequence length="272" mass="29964">MPDAASVHHLASPKRKHQAGYSNLSQTGTITLRQLGVHYRLVEALRDINCEIKPGRLTGIIGPNGAGKSTLIKAMLGLVPTATGKAMYQGKPLIEQLEKVAYMPQRTQIDWTYPATVWDVVLMGRVRKTGWFRRFSTVSRRIAADAIEQVAMGDYRNRPIGQLSGGQQQRVFLAKALAEQADILCFDEPMAGIDKKTEAVIFTILHQLADAGKIVLVVHHDLGEAITHFDDLILLNRELIASGSRQEVLSAANMQQAYGGQVVFWLDPVAVK</sequence>
<keyword evidence="2" id="KW-0813">Transport</keyword>
<dbReference type="eggNOG" id="COG1121">
    <property type="taxonomic scope" value="Bacteria"/>
</dbReference>
<keyword evidence="3" id="KW-0547">Nucleotide-binding</keyword>
<dbReference type="SMART" id="SM00382">
    <property type="entry name" value="AAA"/>
    <property type="match status" value="1"/>
</dbReference>
<keyword evidence="4" id="KW-0067">ATP-binding</keyword>
<evidence type="ECO:0000256" key="5">
    <source>
        <dbReference type="SAM" id="MobiDB-lite"/>
    </source>
</evidence>
<dbReference type="Proteomes" id="UP000003959">
    <property type="component" value="Unassembled WGS sequence"/>
</dbReference>
<dbReference type="PANTHER" id="PTHR42734:SF5">
    <property type="entry name" value="IRON TRANSPORT SYSTEM ATP-BINDING PROTEIN HI_0361-RELATED"/>
    <property type="match status" value="1"/>
</dbReference>
<dbReference type="Gene3D" id="3.40.50.300">
    <property type="entry name" value="P-loop containing nucleotide triphosphate hydrolases"/>
    <property type="match status" value="1"/>
</dbReference>
<dbReference type="PANTHER" id="PTHR42734">
    <property type="entry name" value="METAL TRANSPORT SYSTEM ATP-BINDING PROTEIN TM_0124-RELATED"/>
    <property type="match status" value="1"/>
</dbReference>
<feature type="domain" description="ABC transporter" evidence="6">
    <location>
        <begin position="30"/>
        <end position="262"/>
    </location>
</feature>
<evidence type="ECO:0000313" key="7">
    <source>
        <dbReference type="EMBL" id="EGJ34055.1"/>
    </source>
</evidence>
<dbReference type="CDD" id="cd03235">
    <property type="entry name" value="ABC_Metallic_Cations"/>
    <property type="match status" value="1"/>
</dbReference>
<evidence type="ECO:0000259" key="6">
    <source>
        <dbReference type="PROSITE" id="PS50893"/>
    </source>
</evidence>
<comment type="similarity">
    <text evidence="1">Belongs to the ABC transporter superfamily.</text>
</comment>